<name>A0A382QM04_9ZZZZ</name>
<dbReference type="AlphaFoldDB" id="A0A382QM04"/>
<evidence type="ECO:0000313" key="1">
    <source>
        <dbReference type="EMBL" id="SVC86524.1"/>
    </source>
</evidence>
<reference evidence="1" key="1">
    <citation type="submission" date="2018-05" db="EMBL/GenBank/DDBJ databases">
        <authorList>
            <person name="Lanie J.A."/>
            <person name="Ng W.-L."/>
            <person name="Kazmierczak K.M."/>
            <person name="Andrzejewski T.M."/>
            <person name="Davidsen T.M."/>
            <person name="Wayne K.J."/>
            <person name="Tettelin H."/>
            <person name="Glass J.I."/>
            <person name="Rusch D."/>
            <person name="Podicherti R."/>
            <person name="Tsui H.-C.T."/>
            <person name="Winkler M.E."/>
        </authorList>
    </citation>
    <scope>NUCLEOTIDE SEQUENCE</scope>
</reference>
<dbReference type="EMBL" id="UINC01115470">
    <property type="protein sequence ID" value="SVC86524.1"/>
    <property type="molecule type" value="Genomic_DNA"/>
</dbReference>
<organism evidence="1">
    <name type="scientific">marine metagenome</name>
    <dbReference type="NCBI Taxonomy" id="408172"/>
    <lineage>
        <taxon>unclassified sequences</taxon>
        <taxon>metagenomes</taxon>
        <taxon>ecological metagenomes</taxon>
    </lineage>
</organism>
<proteinExistence type="predicted"/>
<protein>
    <submittedName>
        <fullName evidence="1">Uncharacterized protein</fullName>
    </submittedName>
</protein>
<accession>A0A382QM04</accession>
<sequence>MNIVPRVPWLMIGLFLASLGSLNAQDQYASAVAVAGEDILVLKPVYGRGPAAVFVYHKDADGAWQEVDQLRLEDSESTGESF</sequence>
<feature type="non-terminal residue" evidence="1">
    <location>
        <position position="82"/>
    </location>
</feature>
<gene>
    <name evidence="1" type="ORF">METZ01_LOCUS339378</name>
</gene>